<dbReference type="EMBL" id="HBKO01027111">
    <property type="protein sequence ID" value="CAE2238008.1"/>
    <property type="molecule type" value="Transcribed_RNA"/>
</dbReference>
<feature type="domain" description="IFT80 second beta-propeller" evidence="1">
    <location>
        <begin position="1"/>
        <end position="243"/>
    </location>
</feature>
<dbReference type="Pfam" id="PF23335">
    <property type="entry name" value="Beta-prop_IFT80_2nd"/>
    <property type="match status" value="1"/>
</dbReference>
<evidence type="ECO:0000313" key="3">
    <source>
        <dbReference type="EMBL" id="CAE2238008.1"/>
    </source>
</evidence>
<dbReference type="PANTHER" id="PTHR24098">
    <property type="entry name" value="OUTER SEGMENT 5"/>
    <property type="match status" value="1"/>
</dbReference>
<organism evidence="3">
    <name type="scientific">Prymnesium polylepis</name>
    <dbReference type="NCBI Taxonomy" id="72548"/>
    <lineage>
        <taxon>Eukaryota</taxon>
        <taxon>Haptista</taxon>
        <taxon>Haptophyta</taxon>
        <taxon>Prymnesiophyceae</taxon>
        <taxon>Prymnesiales</taxon>
        <taxon>Prymnesiaceae</taxon>
        <taxon>Prymnesium</taxon>
    </lineage>
</organism>
<dbReference type="GO" id="GO:0060271">
    <property type="term" value="P:cilium assembly"/>
    <property type="evidence" value="ECO:0007669"/>
    <property type="project" value="TreeGrafter"/>
</dbReference>
<sequence length="428" mass="48497">MSISSGHLVVVTATQVCIYTTSNWNTPHIIELRGTVSLILQAERHFAMVDTINGFQILNFDGRLLSQPKFGAMRSDALSAFNVAYANDLLAMIDPADQKTIRLMDPLTGKQLGTLQHSIEVEHIALSQVGDLSRRRLVLVDKNRDLYISPVQGAQELYKLHIMVDAMRWNDCNNSLAAVADGLLLVWYYPEVIYMDRDLLSSTISKQPAFDWGKTAEIVEFRDTRVQIRRSDGALVSASVSPYPTILEKFCAASEWEPALRLCRYVKSQQLWACLAAMAVAGKELHTAEVAYAAIDQVDKLLYMCHIKELPTVEAREAELLLFRRRQVEAVQVLVQGGWVYRAIKLLIRVFQWEKAFELARSQQTHIDTILYYRQKYLAMLGNHEESIPKLAQASQQMGPLNEQTIRAKIEVEKERERERGGARSASN</sequence>
<dbReference type="AlphaFoldDB" id="A0A7S4IRZ4"/>
<proteinExistence type="predicted"/>
<accession>A0A7S4IRZ4</accession>
<dbReference type="Gene3D" id="1.25.40.470">
    <property type="match status" value="1"/>
</dbReference>
<dbReference type="PANTHER" id="PTHR24098:SF0">
    <property type="entry name" value="OUTER SEGMENT 5"/>
    <property type="match status" value="1"/>
</dbReference>
<evidence type="ECO:0000259" key="1">
    <source>
        <dbReference type="Pfam" id="PF23335"/>
    </source>
</evidence>
<dbReference type="InterPro" id="IPR056157">
    <property type="entry name" value="TPR_IFT80_172_dom"/>
</dbReference>
<protein>
    <recommendedName>
        <fullName evidence="4">Intraflagellar transport protein 80</fullName>
    </recommendedName>
</protein>
<name>A0A7S4IRZ4_9EUKA</name>
<reference evidence="3" key="1">
    <citation type="submission" date="2021-01" db="EMBL/GenBank/DDBJ databases">
        <authorList>
            <person name="Corre E."/>
            <person name="Pelletier E."/>
            <person name="Niang G."/>
            <person name="Scheremetjew M."/>
            <person name="Finn R."/>
            <person name="Kale V."/>
            <person name="Holt S."/>
            <person name="Cochrane G."/>
            <person name="Meng A."/>
            <person name="Brown T."/>
            <person name="Cohen L."/>
        </authorList>
    </citation>
    <scope>NUCLEOTIDE SEQUENCE</scope>
    <source>
        <strain evidence="3">UIO037</strain>
    </source>
</reference>
<evidence type="ECO:0000259" key="2">
    <source>
        <dbReference type="Pfam" id="PF23387"/>
    </source>
</evidence>
<dbReference type="FunFam" id="1.25.40.470:FF:000007">
    <property type="entry name" value="Intraflagellar transport 80 homolog (Chlamydomonas)"/>
    <property type="match status" value="1"/>
</dbReference>
<dbReference type="SUPFAM" id="SSF50978">
    <property type="entry name" value="WD40 repeat-like"/>
    <property type="match status" value="1"/>
</dbReference>
<gene>
    <name evidence="3" type="ORF">CPOL0286_LOCUS12453</name>
</gene>
<dbReference type="Pfam" id="PF23387">
    <property type="entry name" value="TPR_IFT80_172"/>
    <property type="match status" value="1"/>
</dbReference>
<evidence type="ECO:0008006" key="4">
    <source>
        <dbReference type="Google" id="ProtNLM"/>
    </source>
</evidence>
<dbReference type="GO" id="GO:0005929">
    <property type="term" value="C:cilium"/>
    <property type="evidence" value="ECO:0007669"/>
    <property type="project" value="TreeGrafter"/>
</dbReference>
<feature type="domain" description="IFT80/172/WDR35 TPR" evidence="2">
    <location>
        <begin position="271"/>
        <end position="419"/>
    </location>
</feature>
<dbReference type="InterPro" id="IPR056456">
    <property type="entry name" value="Beta-prop_IFT80_2nd"/>
</dbReference>
<dbReference type="InterPro" id="IPR036322">
    <property type="entry name" value="WD40_repeat_dom_sf"/>
</dbReference>
<dbReference type="GO" id="GO:0030992">
    <property type="term" value="C:intraciliary transport particle B"/>
    <property type="evidence" value="ECO:0007669"/>
    <property type="project" value="TreeGrafter"/>
</dbReference>